<evidence type="ECO:0000256" key="6">
    <source>
        <dbReference type="RuleBase" id="RU003322"/>
    </source>
</evidence>
<gene>
    <name evidence="8" type="ORF">GCM10020369_13470</name>
</gene>
<evidence type="ECO:0000313" key="8">
    <source>
        <dbReference type="EMBL" id="GAA3384298.1"/>
    </source>
</evidence>
<protein>
    <recommendedName>
        <fullName evidence="10">Hsp70 family protein</fullName>
    </recommendedName>
</protein>
<evidence type="ECO:0000256" key="3">
    <source>
        <dbReference type="ARBA" id="ARBA00022840"/>
    </source>
</evidence>
<dbReference type="InterPro" id="IPR013126">
    <property type="entry name" value="Hsp_70_fam"/>
</dbReference>
<dbReference type="PROSITE" id="PS01036">
    <property type="entry name" value="HSP70_3"/>
    <property type="match status" value="1"/>
</dbReference>
<dbReference type="PANTHER" id="PTHR19375">
    <property type="entry name" value="HEAT SHOCK PROTEIN 70KDA"/>
    <property type="match status" value="1"/>
</dbReference>
<keyword evidence="2 6" id="KW-0547">Nucleotide-binding</keyword>
<evidence type="ECO:0000256" key="7">
    <source>
        <dbReference type="SAM" id="MobiDB-lite"/>
    </source>
</evidence>
<evidence type="ECO:0000256" key="2">
    <source>
        <dbReference type="ARBA" id="ARBA00022741"/>
    </source>
</evidence>
<evidence type="ECO:0000256" key="5">
    <source>
        <dbReference type="ARBA" id="ARBA00023186"/>
    </source>
</evidence>
<reference evidence="9" key="1">
    <citation type="journal article" date="2019" name="Int. J. Syst. Evol. Microbiol.">
        <title>The Global Catalogue of Microorganisms (GCM) 10K type strain sequencing project: providing services to taxonomists for standard genome sequencing and annotation.</title>
        <authorList>
            <consortium name="The Broad Institute Genomics Platform"/>
            <consortium name="The Broad Institute Genome Sequencing Center for Infectious Disease"/>
            <person name="Wu L."/>
            <person name="Ma J."/>
        </authorList>
    </citation>
    <scope>NUCLEOTIDE SEQUENCE [LARGE SCALE GENOMIC DNA]</scope>
    <source>
        <strain evidence="9">JCM 9458</strain>
    </source>
</reference>
<feature type="region of interest" description="Disordered" evidence="7">
    <location>
        <begin position="450"/>
        <end position="480"/>
    </location>
</feature>
<dbReference type="Gene3D" id="3.30.420.40">
    <property type="match status" value="2"/>
</dbReference>
<dbReference type="PRINTS" id="PR00301">
    <property type="entry name" value="HEATSHOCK70"/>
</dbReference>
<dbReference type="PROSITE" id="PS00329">
    <property type="entry name" value="HSP70_2"/>
    <property type="match status" value="1"/>
</dbReference>
<dbReference type="InterPro" id="IPR043129">
    <property type="entry name" value="ATPase_NBD"/>
</dbReference>
<accession>A0ABP6SSU4</accession>
<proteinExistence type="inferred from homology"/>
<comment type="caution">
    <text evidence="8">The sequence shown here is derived from an EMBL/GenBank/DDBJ whole genome shotgun (WGS) entry which is preliminary data.</text>
</comment>
<dbReference type="Pfam" id="PF00012">
    <property type="entry name" value="HSP70"/>
    <property type="match status" value="1"/>
</dbReference>
<name>A0ABP6SSU4_9ACTN</name>
<keyword evidence="4" id="KW-0346">Stress response</keyword>
<feature type="compositionally biased region" description="Pro residues" evidence="7">
    <location>
        <begin position="376"/>
        <end position="393"/>
    </location>
</feature>
<dbReference type="Proteomes" id="UP001501676">
    <property type="component" value="Unassembled WGS sequence"/>
</dbReference>
<feature type="region of interest" description="Disordered" evidence="7">
    <location>
        <begin position="367"/>
        <end position="418"/>
    </location>
</feature>
<dbReference type="SUPFAM" id="SSF53067">
    <property type="entry name" value="Actin-like ATPase domain"/>
    <property type="match status" value="2"/>
</dbReference>
<keyword evidence="9" id="KW-1185">Reference proteome</keyword>
<evidence type="ECO:0000256" key="1">
    <source>
        <dbReference type="ARBA" id="ARBA00007381"/>
    </source>
</evidence>
<keyword evidence="3 6" id="KW-0067">ATP-binding</keyword>
<evidence type="ECO:0008006" key="10">
    <source>
        <dbReference type="Google" id="ProtNLM"/>
    </source>
</evidence>
<keyword evidence="5" id="KW-0143">Chaperone</keyword>
<sequence>MVGSVDLPSLPAVHGTFEPSLAIDFGSTHTVAALRGRDGRVQPLMFDGSFLLPSAVLIAPDGRMVVGRDAERGARLEPSRFEPNPKRRVDDGAVLLGDRNVPVPHLVAAVLRRVADEAARVAGSLPADVVLSHPAGWGAHRRQVLVDAAARAGLPAVRFVPEPVAAARYFTGVLGRSVPDGSALLVYDFGGGTFDTSVLQAADGGWRVLATDGLPDVGGLDLDAAIVEHLRVTLGVWSPDQWARLVHATDDAARRRNRMLWEDVRAAKEQLSRSSSASLLVPVLDVDVHLTRDEFERLARPYLERTADVAAGALQRAGIRADQLAGVFLVGGSSRIPLVGTLLHHRIGVAPTVIEQPELVVALGSSHLPERAPEPRSAPPPPGPTFPGPPPFGSPVAAPSPTGIPLGTPPTGSSAGTHVGRRRGVAAIAGVLVVVLVAVVLGWTTWPWGGSDEKTGVGQADSASSPPVAATGSARPGAPHQEVTVNKTAWYGPLKITFGKMVYDAGMDDQLTVETTVENEGPKNYSPRIDMTFTLDGVQSSVSVSDVGAVAGKQKTRLVYSVRSLEVKGSVADGFFTIGSGDEAQAVVPAGNKGKLVAYQPRSVLPKPVTLTLRDLVVTVQSCHVRGGFFDFNGQADAGYEALNCILDVQYTRDTAGGHIFDRDTIVLVQPNGTEVGSTPLVSEALYGPEIHRNVMPGYLVKSPAKGQYRLRLVDVHAGETRSDASVKDLPLTL</sequence>
<feature type="compositionally biased region" description="Low complexity" evidence="7">
    <location>
        <begin position="394"/>
        <end position="414"/>
    </location>
</feature>
<evidence type="ECO:0000256" key="4">
    <source>
        <dbReference type="ARBA" id="ARBA00023016"/>
    </source>
</evidence>
<comment type="similarity">
    <text evidence="1 6">Belongs to the heat shock protein 70 family.</text>
</comment>
<evidence type="ECO:0000313" key="9">
    <source>
        <dbReference type="Proteomes" id="UP001501676"/>
    </source>
</evidence>
<dbReference type="EMBL" id="BAAAYN010000007">
    <property type="protein sequence ID" value="GAA3384298.1"/>
    <property type="molecule type" value="Genomic_DNA"/>
</dbReference>
<dbReference type="Gene3D" id="3.90.640.10">
    <property type="entry name" value="Actin, Chain A, domain 4"/>
    <property type="match status" value="1"/>
</dbReference>
<dbReference type="InterPro" id="IPR018181">
    <property type="entry name" value="Heat_shock_70_CS"/>
</dbReference>
<organism evidence="8 9">
    <name type="scientific">Cryptosporangium minutisporangium</name>
    <dbReference type="NCBI Taxonomy" id="113569"/>
    <lineage>
        <taxon>Bacteria</taxon>
        <taxon>Bacillati</taxon>
        <taxon>Actinomycetota</taxon>
        <taxon>Actinomycetes</taxon>
        <taxon>Cryptosporangiales</taxon>
        <taxon>Cryptosporangiaceae</taxon>
        <taxon>Cryptosporangium</taxon>
    </lineage>
</organism>